<organism evidence="2 3">
    <name type="scientific">Rhinopithecimicrobium faecis</name>
    <dbReference type="NCBI Taxonomy" id="2820698"/>
    <lineage>
        <taxon>Bacteria</taxon>
        <taxon>Pseudomonadati</taxon>
        <taxon>Bacteroidota</taxon>
        <taxon>Sphingobacteriia</taxon>
        <taxon>Sphingobacteriales</taxon>
        <taxon>Sphingobacteriaceae</taxon>
        <taxon>Rhinopithecimicrobium</taxon>
    </lineage>
</organism>
<name>A0A8T4HAJ3_9SPHI</name>
<dbReference type="Pfam" id="PF12771">
    <property type="entry name" value="SusD-like_2"/>
    <property type="match status" value="1"/>
</dbReference>
<keyword evidence="2" id="KW-0449">Lipoprotein</keyword>
<proteinExistence type="predicted"/>
<comment type="caution">
    <text evidence="2">The sequence shown here is derived from an EMBL/GenBank/DDBJ whole genome shotgun (WGS) entry which is preliminary data.</text>
</comment>
<protein>
    <submittedName>
        <fullName evidence="2">SusD/RagB family nutrient-binding outer membrane lipoprotein</fullName>
    </submittedName>
</protein>
<dbReference type="InterPro" id="IPR041662">
    <property type="entry name" value="SusD-like_2"/>
</dbReference>
<dbReference type="Gene3D" id="1.25.40.390">
    <property type="match status" value="1"/>
</dbReference>
<accession>A0A8T4HAJ3</accession>
<dbReference type="Proteomes" id="UP000679691">
    <property type="component" value="Unassembled WGS sequence"/>
</dbReference>
<reference evidence="2" key="1">
    <citation type="submission" date="2021-03" db="EMBL/GenBank/DDBJ databases">
        <authorList>
            <person name="Lu T."/>
            <person name="Wang Q."/>
            <person name="Han X."/>
        </authorList>
    </citation>
    <scope>NUCLEOTIDE SEQUENCE</scope>
    <source>
        <strain evidence="2">WQ 2009</strain>
    </source>
</reference>
<gene>
    <name evidence="2" type="ORF">J5U18_09485</name>
</gene>
<feature type="chain" id="PRO_5035733760" evidence="1">
    <location>
        <begin position="22"/>
        <end position="513"/>
    </location>
</feature>
<keyword evidence="3" id="KW-1185">Reference proteome</keyword>
<keyword evidence="1" id="KW-0732">Signal</keyword>
<dbReference type="SUPFAM" id="SSF48452">
    <property type="entry name" value="TPR-like"/>
    <property type="match status" value="1"/>
</dbReference>
<sequence>MQVSHYILFLGILASSFTACSDKAFTEINTDPNRPSSVPTPSILVQAEKQLMDNIRSESINLKAAQLFSQYYSQNIYTDQSRYDISTSFSDGYWSNAYKVLNNLTEIITINTNEATKSIATAGTAGSNVNQIAIARTLKAYVYHNLTDVFGDIPYESYGNKDTDFEALQQEPANYTPRYATQEKIYVDLLNELKSAADTLYKYRSDNTFGKSDIIYEGANEKWFRFANSLRLRLSNRMQGKNKALADQHFKEALAQGVISGNSENATFKYSVSSPNEAPLFRATVTANRKDYAVSHVLINVLKGELGPIKNVDPRLSKYALPNASGQFIGQPYGLPLEAAGVNGPNDISLPSAEVNAANFPETLLEFSEVQFLISEHNNWDESAYRNGVKASLEKWNVAAADVEKYLNVLPKANKEQVLTQKYLALYTQGIESWSEIRRTGYPLFLVKKGDIVWNRITDKGTVAYRFEPIFGTTIPNRLYYPIKEQTTNKANYQAALAKQGDDVLSTKIWWNK</sequence>
<evidence type="ECO:0000256" key="1">
    <source>
        <dbReference type="SAM" id="SignalP"/>
    </source>
</evidence>
<evidence type="ECO:0000313" key="2">
    <source>
        <dbReference type="EMBL" id="MBP3943794.1"/>
    </source>
</evidence>
<feature type="signal peptide" evidence="1">
    <location>
        <begin position="1"/>
        <end position="21"/>
    </location>
</feature>
<evidence type="ECO:0000313" key="3">
    <source>
        <dbReference type="Proteomes" id="UP000679691"/>
    </source>
</evidence>
<dbReference type="AlphaFoldDB" id="A0A8T4HAJ3"/>
<dbReference type="InterPro" id="IPR011990">
    <property type="entry name" value="TPR-like_helical_dom_sf"/>
</dbReference>
<dbReference type="EMBL" id="JAGKSB010000010">
    <property type="protein sequence ID" value="MBP3943794.1"/>
    <property type="molecule type" value="Genomic_DNA"/>
</dbReference>